<organism evidence="2 3">
    <name type="scientific">Streptomyces noboritoensis</name>
    <dbReference type="NCBI Taxonomy" id="67337"/>
    <lineage>
        <taxon>Bacteria</taxon>
        <taxon>Bacillati</taxon>
        <taxon>Actinomycetota</taxon>
        <taxon>Actinomycetes</taxon>
        <taxon>Kitasatosporales</taxon>
        <taxon>Streptomycetaceae</taxon>
        <taxon>Streptomyces</taxon>
    </lineage>
</organism>
<evidence type="ECO:0000313" key="2">
    <source>
        <dbReference type="EMBL" id="MFC0844928.1"/>
    </source>
</evidence>
<comment type="caution">
    <text evidence="2">The sequence shown here is derived from an EMBL/GenBank/DDBJ whole genome shotgun (WGS) entry which is preliminary data.</text>
</comment>
<dbReference type="EMBL" id="JBHMQV010000009">
    <property type="protein sequence ID" value="MFC0844928.1"/>
    <property type="molecule type" value="Genomic_DNA"/>
</dbReference>
<feature type="region of interest" description="Disordered" evidence="1">
    <location>
        <begin position="1"/>
        <end position="21"/>
    </location>
</feature>
<dbReference type="Proteomes" id="UP001589887">
    <property type="component" value="Unassembled WGS sequence"/>
</dbReference>
<proteinExistence type="predicted"/>
<reference evidence="2 3" key="1">
    <citation type="submission" date="2024-09" db="EMBL/GenBank/DDBJ databases">
        <authorList>
            <person name="Sun Q."/>
            <person name="Mori K."/>
        </authorList>
    </citation>
    <scope>NUCLEOTIDE SEQUENCE [LARGE SCALE GENOMIC DNA]</scope>
    <source>
        <strain evidence="2 3">JCM 4557</strain>
    </source>
</reference>
<sequence length="53" mass="5426">MSITDGRPYGRTGARRRAPGLAESHEFGKVVAGADGAYAQRRTALCAPGPAGP</sequence>
<protein>
    <submittedName>
        <fullName evidence="2">Uncharacterized protein</fullName>
    </submittedName>
</protein>
<dbReference type="RefSeq" id="WP_394319491.1">
    <property type="nucleotide sequence ID" value="NZ_JBHMQV010000009.1"/>
</dbReference>
<name>A0ABV6THN8_9ACTN</name>
<gene>
    <name evidence="2" type="ORF">ACFH04_14575</name>
</gene>
<evidence type="ECO:0000256" key="1">
    <source>
        <dbReference type="SAM" id="MobiDB-lite"/>
    </source>
</evidence>
<accession>A0ABV6THN8</accession>
<keyword evidence="3" id="KW-1185">Reference proteome</keyword>
<evidence type="ECO:0000313" key="3">
    <source>
        <dbReference type="Proteomes" id="UP001589887"/>
    </source>
</evidence>